<evidence type="ECO:0000256" key="1">
    <source>
        <dbReference type="ARBA" id="ARBA00009437"/>
    </source>
</evidence>
<dbReference type="GO" id="GO:0003700">
    <property type="term" value="F:DNA-binding transcription factor activity"/>
    <property type="evidence" value="ECO:0007669"/>
    <property type="project" value="TreeGrafter"/>
</dbReference>
<dbReference type="InterPro" id="IPR058163">
    <property type="entry name" value="LysR-type_TF_proteobact-type"/>
</dbReference>
<evidence type="ECO:0000313" key="3">
    <source>
        <dbReference type="EMBL" id="STT48285.1"/>
    </source>
</evidence>
<organism evidence="3 4">
    <name type="scientific">Klebsiella pneumoniae</name>
    <dbReference type="NCBI Taxonomy" id="573"/>
    <lineage>
        <taxon>Bacteria</taxon>
        <taxon>Pseudomonadati</taxon>
        <taxon>Pseudomonadota</taxon>
        <taxon>Gammaproteobacteria</taxon>
        <taxon>Enterobacterales</taxon>
        <taxon>Enterobacteriaceae</taxon>
        <taxon>Klebsiella/Raoultella group</taxon>
        <taxon>Klebsiella</taxon>
        <taxon>Klebsiella pneumoniae complex</taxon>
    </lineage>
</organism>
<dbReference type="SUPFAM" id="SSF53850">
    <property type="entry name" value="Periplasmic binding protein-like II"/>
    <property type="match status" value="1"/>
</dbReference>
<dbReference type="AlphaFoldDB" id="A0A377W323"/>
<comment type="similarity">
    <text evidence="1">Belongs to the LysR transcriptional regulatory family.</text>
</comment>
<sequence>MLPVCHAALLTDDDLPGLLNRLTRIHRRQNPDAWLHYARECGLALDNPAQGPRYDLHEMAIAAVLSQQGVALVPKMYVESELSAGTLVAPWPGSPTLAKRFCLIKPGGGEGEPALQMFERWLQTEIAAG</sequence>
<name>A0A377W323_KLEPN</name>
<protein>
    <submittedName>
        <fullName evidence="3">Glycine cleavage system transcriptional activator</fullName>
    </submittedName>
</protein>
<dbReference type="PANTHER" id="PTHR30537">
    <property type="entry name" value="HTH-TYPE TRANSCRIPTIONAL REGULATOR"/>
    <property type="match status" value="1"/>
</dbReference>
<dbReference type="GO" id="GO:0043565">
    <property type="term" value="F:sequence-specific DNA binding"/>
    <property type="evidence" value="ECO:0007669"/>
    <property type="project" value="TreeGrafter"/>
</dbReference>
<dbReference type="PANTHER" id="PTHR30537:SF74">
    <property type="entry name" value="HTH-TYPE TRANSCRIPTIONAL REGULATOR TRPI"/>
    <property type="match status" value="1"/>
</dbReference>
<evidence type="ECO:0000259" key="2">
    <source>
        <dbReference type="Pfam" id="PF03466"/>
    </source>
</evidence>
<gene>
    <name evidence="3" type="primary">gcvA_5</name>
    <name evidence="3" type="ORF">NCTC9637_03224</name>
</gene>
<feature type="domain" description="LysR substrate-binding" evidence="2">
    <location>
        <begin position="18"/>
        <end position="125"/>
    </location>
</feature>
<dbReference type="GO" id="GO:0006351">
    <property type="term" value="P:DNA-templated transcription"/>
    <property type="evidence" value="ECO:0007669"/>
    <property type="project" value="TreeGrafter"/>
</dbReference>
<dbReference type="InterPro" id="IPR005119">
    <property type="entry name" value="LysR_subst-bd"/>
</dbReference>
<reference evidence="3 4" key="1">
    <citation type="submission" date="2018-06" db="EMBL/GenBank/DDBJ databases">
        <authorList>
            <consortium name="Pathogen Informatics"/>
            <person name="Doyle S."/>
        </authorList>
    </citation>
    <scope>NUCLEOTIDE SEQUENCE [LARGE SCALE GENOMIC DNA]</scope>
    <source>
        <strain evidence="3 4">NCTC9637</strain>
    </source>
</reference>
<dbReference type="EMBL" id="UGLB01000003">
    <property type="protein sequence ID" value="STT48285.1"/>
    <property type="molecule type" value="Genomic_DNA"/>
</dbReference>
<dbReference type="Proteomes" id="UP000255099">
    <property type="component" value="Unassembled WGS sequence"/>
</dbReference>
<proteinExistence type="inferred from homology"/>
<dbReference type="Gene3D" id="3.40.190.10">
    <property type="entry name" value="Periplasmic binding protein-like II"/>
    <property type="match status" value="1"/>
</dbReference>
<accession>A0A377W323</accession>
<dbReference type="Pfam" id="PF03466">
    <property type="entry name" value="LysR_substrate"/>
    <property type="match status" value="1"/>
</dbReference>
<evidence type="ECO:0000313" key="4">
    <source>
        <dbReference type="Proteomes" id="UP000255099"/>
    </source>
</evidence>